<dbReference type="PROSITE" id="PS51257">
    <property type="entry name" value="PROKAR_LIPOPROTEIN"/>
    <property type="match status" value="1"/>
</dbReference>
<gene>
    <name evidence="1" type="ORF">SAMN04488556_2925</name>
</gene>
<dbReference type="Proteomes" id="UP000199199">
    <property type="component" value="Unassembled WGS sequence"/>
</dbReference>
<name>A0A1I6SUX0_9EURY</name>
<dbReference type="RefSeq" id="WP_092905346.1">
    <property type="nucleotide sequence ID" value="NZ_FOZS01000002.1"/>
</dbReference>
<reference evidence="2" key="1">
    <citation type="submission" date="2016-10" db="EMBL/GenBank/DDBJ databases">
        <authorList>
            <person name="Varghese N."/>
            <person name="Submissions S."/>
        </authorList>
    </citation>
    <scope>NUCLEOTIDE SEQUENCE [LARGE SCALE GENOMIC DNA]</scope>
    <source>
        <strain evidence="2">DSM 22427</strain>
    </source>
</reference>
<dbReference type="OrthoDB" id="2572at2157"/>
<keyword evidence="2" id="KW-1185">Reference proteome</keyword>
<dbReference type="AlphaFoldDB" id="A0A1I6SUX0"/>
<protein>
    <submittedName>
        <fullName evidence="1">Uncharacterized protein</fullName>
    </submittedName>
</protein>
<proteinExistence type="predicted"/>
<sequence>MNRRAVLAGSVAISLAGCLNRGRGRGNQGSDRIRETGDIELLIDGSEFDLSQDKFQSENVDDESLSFHLHEGDDDWYMEGKSRVTIAEGLDLLPAFEYTQENGTRRLTIDGTTYDESEDGTEISSFVDGEEVDPAEYTLADGDDLRIEITTDES</sequence>
<evidence type="ECO:0000313" key="2">
    <source>
        <dbReference type="Proteomes" id="UP000199199"/>
    </source>
</evidence>
<accession>A0A1I6SUX0</accession>
<evidence type="ECO:0000313" key="1">
    <source>
        <dbReference type="EMBL" id="SFS80668.1"/>
    </source>
</evidence>
<dbReference type="EMBL" id="FOZS01000002">
    <property type="protein sequence ID" value="SFS80668.1"/>
    <property type="molecule type" value="Genomic_DNA"/>
</dbReference>
<organism evidence="1 2">
    <name type="scientific">Halostagnicola kamekurae</name>
    <dbReference type="NCBI Taxonomy" id="619731"/>
    <lineage>
        <taxon>Archaea</taxon>
        <taxon>Methanobacteriati</taxon>
        <taxon>Methanobacteriota</taxon>
        <taxon>Stenosarchaea group</taxon>
        <taxon>Halobacteria</taxon>
        <taxon>Halobacteriales</taxon>
        <taxon>Natrialbaceae</taxon>
        <taxon>Halostagnicola</taxon>
    </lineage>
</organism>